<sequence length="75" mass="8651">MACCRLEVLYRIFTFSWCINLSWCRSRYIMGNASGGKRAQDAGEKANGLIQIAWSYIQRENVLSQSSIWIPYPDI</sequence>
<evidence type="ECO:0000313" key="2">
    <source>
        <dbReference type="Proteomes" id="UP000215914"/>
    </source>
</evidence>
<gene>
    <name evidence="1" type="ORF">HanXRQr2_Chr05g0206861</name>
</gene>
<proteinExistence type="predicted"/>
<comment type="caution">
    <text evidence="1">The sequence shown here is derived from an EMBL/GenBank/DDBJ whole genome shotgun (WGS) entry which is preliminary data.</text>
</comment>
<dbReference type="AlphaFoldDB" id="A0A9K3NLR3"/>
<accession>A0A9K3NLR3</accession>
<protein>
    <submittedName>
        <fullName evidence="1">Uncharacterized protein</fullName>
    </submittedName>
</protein>
<name>A0A9K3NLR3_HELAN</name>
<organism evidence="1 2">
    <name type="scientific">Helianthus annuus</name>
    <name type="common">Common sunflower</name>
    <dbReference type="NCBI Taxonomy" id="4232"/>
    <lineage>
        <taxon>Eukaryota</taxon>
        <taxon>Viridiplantae</taxon>
        <taxon>Streptophyta</taxon>
        <taxon>Embryophyta</taxon>
        <taxon>Tracheophyta</taxon>
        <taxon>Spermatophyta</taxon>
        <taxon>Magnoliopsida</taxon>
        <taxon>eudicotyledons</taxon>
        <taxon>Gunneridae</taxon>
        <taxon>Pentapetalae</taxon>
        <taxon>asterids</taxon>
        <taxon>campanulids</taxon>
        <taxon>Asterales</taxon>
        <taxon>Asteraceae</taxon>
        <taxon>Asteroideae</taxon>
        <taxon>Heliantheae alliance</taxon>
        <taxon>Heliantheae</taxon>
        <taxon>Helianthus</taxon>
    </lineage>
</organism>
<dbReference type="Proteomes" id="UP000215914">
    <property type="component" value="Unassembled WGS sequence"/>
</dbReference>
<keyword evidence="2" id="KW-1185">Reference proteome</keyword>
<reference evidence="1" key="2">
    <citation type="submission" date="2020-06" db="EMBL/GenBank/DDBJ databases">
        <title>Helianthus annuus Genome sequencing and assembly Release 2.</title>
        <authorList>
            <person name="Gouzy J."/>
            <person name="Langlade N."/>
            <person name="Munos S."/>
        </authorList>
    </citation>
    <scope>NUCLEOTIDE SEQUENCE</scope>
    <source>
        <tissue evidence="1">Leaves</tissue>
    </source>
</reference>
<reference evidence="1" key="1">
    <citation type="journal article" date="2017" name="Nature">
        <title>The sunflower genome provides insights into oil metabolism, flowering and Asterid evolution.</title>
        <authorList>
            <person name="Badouin H."/>
            <person name="Gouzy J."/>
            <person name="Grassa C.J."/>
            <person name="Murat F."/>
            <person name="Staton S.E."/>
            <person name="Cottret L."/>
            <person name="Lelandais-Briere C."/>
            <person name="Owens G.L."/>
            <person name="Carrere S."/>
            <person name="Mayjonade B."/>
            <person name="Legrand L."/>
            <person name="Gill N."/>
            <person name="Kane N.C."/>
            <person name="Bowers J.E."/>
            <person name="Hubner S."/>
            <person name="Bellec A."/>
            <person name="Berard A."/>
            <person name="Berges H."/>
            <person name="Blanchet N."/>
            <person name="Boniface M.C."/>
            <person name="Brunel D."/>
            <person name="Catrice O."/>
            <person name="Chaidir N."/>
            <person name="Claudel C."/>
            <person name="Donnadieu C."/>
            <person name="Faraut T."/>
            <person name="Fievet G."/>
            <person name="Helmstetter N."/>
            <person name="King M."/>
            <person name="Knapp S.J."/>
            <person name="Lai Z."/>
            <person name="Le Paslier M.C."/>
            <person name="Lippi Y."/>
            <person name="Lorenzon L."/>
            <person name="Mandel J.R."/>
            <person name="Marage G."/>
            <person name="Marchand G."/>
            <person name="Marquand E."/>
            <person name="Bret-Mestries E."/>
            <person name="Morien E."/>
            <person name="Nambeesan S."/>
            <person name="Nguyen T."/>
            <person name="Pegot-Espagnet P."/>
            <person name="Pouilly N."/>
            <person name="Raftis F."/>
            <person name="Sallet E."/>
            <person name="Schiex T."/>
            <person name="Thomas J."/>
            <person name="Vandecasteele C."/>
            <person name="Vares D."/>
            <person name="Vear F."/>
            <person name="Vautrin S."/>
            <person name="Crespi M."/>
            <person name="Mangin B."/>
            <person name="Burke J.M."/>
            <person name="Salse J."/>
            <person name="Munos S."/>
            <person name="Vincourt P."/>
            <person name="Rieseberg L.H."/>
            <person name="Langlade N.B."/>
        </authorList>
    </citation>
    <scope>NUCLEOTIDE SEQUENCE</scope>
    <source>
        <tissue evidence="1">Leaves</tissue>
    </source>
</reference>
<evidence type="ECO:0000313" key="1">
    <source>
        <dbReference type="EMBL" id="KAF5805237.1"/>
    </source>
</evidence>
<dbReference type="Gramene" id="mRNA:HanXRQr2_Chr05g0206861">
    <property type="protein sequence ID" value="mRNA:HanXRQr2_Chr05g0206861"/>
    <property type="gene ID" value="HanXRQr2_Chr05g0206861"/>
</dbReference>
<dbReference type="EMBL" id="MNCJ02000320">
    <property type="protein sequence ID" value="KAF5805237.1"/>
    <property type="molecule type" value="Genomic_DNA"/>
</dbReference>